<dbReference type="OrthoDB" id="2112433at2"/>
<evidence type="ECO:0000313" key="1">
    <source>
        <dbReference type="EMBL" id="ABN52358.1"/>
    </source>
</evidence>
<dbReference type="STRING" id="203119.Cthe_1126"/>
<dbReference type="Proteomes" id="UP000002145">
    <property type="component" value="Chromosome"/>
</dbReference>
<protein>
    <submittedName>
        <fullName evidence="1">Uncharacterized protein</fullName>
    </submittedName>
</protein>
<dbReference type="RefSeq" id="WP_011837983.1">
    <property type="nucleotide sequence ID" value="NC_009012.1"/>
</dbReference>
<dbReference type="AlphaFoldDB" id="A3DEH9"/>
<dbReference type="EMBL" id="CP000568">
    <property type="protein sequence ID" value="ABN52358.1"/>
    <property type="molecule type" value="Genomic_DNA"/>
</dbReference>
<proteinExistence type="predicted"/>
<dbReference type="eggNOG" id="ENOG5033P1K">
    <property type="taxonomic scope" value="Bacteria"/>
</dbReference>
<keyword evidence="2" id="KW-1185">Reference proteome</keyword>
<accession>A3DEH9</accession>
<gene>
    <name evidence="1" type="ordered locus">Cthe_1126</name>
</gene>
<evidence type="ECO:0000313" key="2">
    <source>
        <dbReference type="Proteomes" id="UP000002145"/>
    </source>
</evidence>
<dbReference type="GeneID" id="35803484"/>
<sequence length="157" mass="18193">MINKVYESFPRLVYSNSIINECGGYFQNKIEKDEALTQEELTIASYLLSYLPTQVKLTKDELKNYFTKEEAFMLISLFNSTYLSNFSSAKEKLISEVRAAIYYESIDDVYNIDGEKLISKLEKLTEFQAFTVLSMIEETFFQGKVSDGEIKKIFNID</sequence>
<dbReference type="HOGENOM" id="CLU_1674898_0_0_9"/>
<reference evidence="2" key="1">
    <citation type="submission" date="2007-02" db="EMBL/GenBank/DDBJ databases">
        <title>Complete sequence of Clostridium thermocellum ATCC 27405.</title>
        <authorList>
            <consortium name="US DOE Joint Genome Institute"/>
            <person name="Copeland A."/>
            <person name="Lucas S."/>
            <person name="Lapidus A."/>
            <person name="Barry K."/>
            <person name="Detter J.C."/>
            <person name="Glavina del Rio T."/>
            <person name="Hammon N."/>
            <person name="Israni S."/>
            <person name="Dalin E."/>
            <person name="Tice H."/>
            <person name="Pitluck S."/>
            <person name="Chertkov O."/>
            <person name="Brettin T."/>
            <person name="Bruce D."/>
            <person name="Han C."/>
            <person name="Tapia R."/>
            <person name="Gilna P."/>
            <person name="Schmutz J."/>
            <person name="Larimer F."/>
            <person name="Land M."/>
            <person name="Hauser L."/>
            <person name="Kyrpides N."/>
            <person name="Mikhailova N."/>
            <person name="Wu J.H.D."/>
            <person name="Newcomb M."/>
            <person name="Richardson P."/>
        </authorList>
    </citation>
    <scope>NUCLEOTIDE SEQUENCE [LARGE SCALE GENOMIC DNA]</scope>
    <source>
        <strain evidence="2">ATCC 27405 / DSM 1237 / JCM 9322 / NBRC 103400 / NCIMB 10682 / NRRL B-4536 / VPI 7372</strain>
    </source>
</reference>
<name>A3DEH9_ACET2</name>
<organism evidence="1 2">
    <name type="scientific">Acetivibrio thermocellus (strain ATCC 27405 / DSM 1237 / JCM 9322 / NBRC 103400 / NCIMB 10682 / NRRL B-4536 / VPI 7372)</name>
    <name type="common">Clostridium thermocellum</name>
    <dbReference type="NCBI Taxonomy" id="203119"/>
    <lineage>
        <taxon>Bacteria</taxon>
        <taxon>Bacillati</taxon>
        <taxon>Bacillota</taxon>
        <taxon>Clostridia</taxon>
        <taxon>Eubacteriales</taxon>
        <taxon>Oscillospiraceae</taxon>
        <taxon>Acetivibrio</taxon>
    </lineage>
</organism>
<reference evidence="1 2" key="2">
    <citation type="journal article" date="2013" name="Biotechnol. Biofuels">
        <title>Global transcriptome analysis of Clostridium thermocellum ATCC 27405 during growth on dilute acid pretreated Populus and switchgrass.</title>
        <authorList>
            <person name="Wilson C.M."/>
            <person name="Rodriguez M.Jr."/>
            <person name="Johnson C.M."/>
            <person name="Martin S.L."/>
            <person name="Chu T.M."/>
            <person name="Wolfinger R.D."/>
            <person name="Hauser L.J."/>
            <person name="Land M.L."/>
            <person name="Klingeman D.M."/>
            <person name="Syed M.H."/>
            <person name="Ragauskas A.J."/>
            <person name="Tschaplinski T.J."/>
            <person name="Mielenz J.R."/>
            <person name="Brown S.D."/>
        </authorList>
    </citation>
    <scope>NUCLEOTIDE SEQUENCE [LARGE SCALE GENOMIC DNA]</scope>
    <source>
        <strain evidence="2">ATCC 27405 / DSM 1237 / JCM 9322 / NBRC 103400 / NCIMB 10682 / NRRL B-4536 / VPI 7372</strain>
    </source>
</reference>
<dbReference type="KEGG" id="cth:Cthe_1126"/>